<feature type="compositionally biased region" description="Basic and acidic residues" evidence="1">
    <location>
        <begin position="19"/>
        <end position="31"/>
    </location>
</feature>
<sequence length="229" mass="24871">GAREDDEDDGGAAADGEEAERADREQRRDGVLPENLPASAGGHPLDAHGRRRTRRRVAPPHRIPVDMSVHVGVGADPRGLRPLRGRQPGQSVVRRGRLDEGEAGHIDHGRLPRVGTVRLPLEPAPHVRDVLPPRRVEGTGRRRPRGAARGGTGGGPDGVLVRDGRGDAREGRGRRGAEGREEEEVPGRAQRRGRAARVRNLHVEERERVPRRVVRGQAGGARGGQGWQR</sequence>
<protein>
    <submittedName>
        <fullName evidence="2">Uncharacterized protein</fullName>
    </submittedName>
</protein>
<accession>K0SUV8</accession>
<feature type="compositionally biased region" description="Basic residues" evidence="1">
    <location>
        <begin position="49"/>
        <end position="59"/>
    </location>
</feature>
<comment type="caution">
    <text evidence="2">The sequence shown here is derived from an EMBL/GenBank/DDBJ whole genome shotgun (WGS) entry which is preliminary data.</text>
</comment>
<keyword evidence="3" id="KW-1185">Reference proteome</keyword>
<feature type="compositionally biased region" description="Gly residues" evidence="1">
    <location>
        <begin position="217"/>
        <end position="229"/>
    </location>
</feature>
<feature type="compositionally biased region" description="Basic and acidic residues" evidence="1">
    <location>
        <begin position="201"/>
        <end position="210"/>
    </location>
</feature>
<feature type="compositionally biased region" description="Basic residues" evidence="1">
    <location>
        <begin position="189"/>
        <end position="200"/>
    </location>
</feature>
<feature type="non-terminal residue" evidence="2">
    <location>
        <position position="1"/>
    </location>
</feature>
<feature type="compositionally biased region" description="Basic and acidic residues" evidence="1">
    <location>
        <begin position="96"/>
        <end position="110"/>
    </location>
</feature>
<feature type="compositionally biased region" description="Low complexity" evidence="1">
    <location>
        <begin position="80"/>
        <end position="90"/>
    </location>
</feature>
<evidence type="ECO:0000256" key="1">
    <source>
        <dbReference type="SAM" id="MobiDB-lite"/>
    </source>
</evidence>
<gene>
    <name evidence="2" type="ORF">THAOC_10109</name>
</gene>
<organism evidence="2 3">
    <name type="scientific">Thalassiosira oceanica</name>
    <name type="common">Marine diatom</name>
    <dbReference type="NCBI Taxonomy" id="159749"/>
    <lineage>
        <taxon>Eukaryota</taxon>
        <taxon>Sar</taxon>
        <taxon>Stramenopiles</taxon>
        <taxon>Ochrophyta</taxon>
        <taxon>Bacillariophyta</taxon>
        <taxon>Coscinodiscophyceae</taxon>
        <taxon>Thalassiosirophycidae</taxon>
        <taxon>Thalassiosirales</taxon>
        <taxon>Thalassiosiraceae</taxon>
        <taxon>Thalassiosira</taxon>
    </lineage>
</organism>
<dbReference type="AlphaFoldDB" id="K0SUV8"/>
<evidence type="ECO:0000313" key="3">
    <source>
        <dbReference type="Proteomes" id="UP000266841"/>
    </source>
</evidence>
<reference evidence="2 3" key="1">
    <citation type="journal article" date="2012" name="Genome Biol.">
        <title>Genome and low-iron response of an oceanic diatom adapted to chronic iron limitation.</title>
        <authorList>
            <person name="Lommer M."/>
            <person name="Specht M."/>
            <person name="Roy A.S."/>
            <person name="Kraemer L."/>
            <person name="Andreson R."/>
            <person name="Gutowska M.A."/>
            <person name="Wolf J."/>
            <person name="Bergner S.V."/>
            <person name="Schilhabel M.B."/>
            <person name="Klostermeier U.C."/>
            <person name="Beiko R.G."/>
            <person name="Rosenstiel P."/>
            <person name="Hippler M."/>
            <person name="Laroche J."/>
        </authorList>
    </citation>
    <scope>NUCLEOTIDE SEQUENCE [LARGE SCALE GENOMIC DNA]</scope>
    <source>
        <strain evidence="2 3">CCMP1005</strain>
    </source>
</reference>
<feature type="compositionally biased region" description="Gly residues" evidence="1">
    <location>
        <begin position="148"/>
        <end position="157"/>
    </location>
</feature>
<feature type="compositionally biased region" description="Basic and acidic residues" evidence="1">
    <location>
        <begin position="160"/>
        <end position="179"/>
    </location>
</feature>
<name>K0SUV8_THAOC</name>
<dbReference type="EMBL" id="AGNL01010978">
    <property type="protein sequence ID" value="EJK68689.1"/>
    <property type="molecule type" value="Genomic_DNA"/>
</dbReference>
<proteinExistence type="predicted"/>
<feature type="region of interest" description="Disordered" evidence="1">
    <location>
        <begin position="1"/>
        <end position="229"/>
    </location>
</feature>
<feature type="compositionally biased region" description="Acidic residues" evidence="1">
    <location>
        <begin position="1"/>
        <end position="18"/>
    </location>
</feature>
<dbReference type="Proteomes" id="UP000266841">
    <property type="component" value="Unassembled WGS sequence"/>
</dbReference>
<feature type="compositionally biased region" description="Basic and acidic residues" evidence="1">
    <location>
        <begin position="125"/>
        <end position="140"/>
    </location>
</feature>
<evidence type="ECO:0000313" key="2">
    <source>
        <dbReference type="EMBL" id="EJK68689.1"/>
    </source>
</evidence>